<dbReference type="AlphaFoldDB" id="R8BR54"/>
<proteinExistence type="predicted"/>
<dbReference type="KEGG" id="tmn:UCRPA7_2632"/>
<dbReference type="HOGENOM" id="CLU_816798_0_0_1"/>
<sequence length="340" mass="36791">MPSHSLLHHHSSSSSSIYYCIVSGVTTKVLRFIDEQCFDIGFHVAFYFADSSILVLKMVGPPHEILHSDLTEYVKDWARSAGLSKELAGVHAARYHAISDASNHRSITASNTVLGTQQHQEQQHTTNSNSDRSLTMHITSSKEADAAFRPRTTRPGFDDPPTLVIEAGDSSSTGTLRVAAQWWLQNSGGAVKAVLLPELDCSKQAIAIELWKDRGSFPTEAIIPPLTPSASAAPRASKMAVVPVLVKRVEITTEEKLGKAATAKAGGRPSLLGGGDAGAQKEDYKVVVTEGGVADDKDKSMSIAFRDLFLREPASPAEVDFVITESDLQEFAFIFWKGTL</sequence>
<dbReference type="EMBL" id="KB932956">
    <property type="protein sequence ID" value="EOO01832.1"/>
    <property type="molecule type" value="Genomic_DNA"/>
</dbReference>
<accession>R8BR54</accession>
<organism evidence="1 2">
    <name type="scientific">Phaeoacremonium minimum (strain UCR-PA7)</name>
    <name type="common">Esca disease fungus</name>
    <name type="synonym">Togninia minima</name>
    <dbReference type="NCBI Taxonomy" id="1286976"/>
    <lineage>
        <taxon>Eukaryota</taxon>
        <taxon>Fungi</taxon>
        <taxon>Dikarya</taxon>
        <taxon>Ascomycota</taxon>
        <taxon>Pezizomycotina</taxon>
        <taxon>Sordariomycetes</taxon>
        <taxon>Sordariomycetidae</taxon>
        <taxon>Togniniales</taxon>
        <taxon>Togniniaceae</taxon>
        <taxon>Phaeoacremonium</taxon>
    </lineage>
</organism>
<gene>
    <name evidence="1" type="ORF">UCRPA7_2632</name>
</gene>
<keyword evidence="2" id="KW-1185">Reference proteome</keyword>
<dbReference type="GeneID" id="19322901"/>
<name>R8BR54_PHAM7</name>
<dbReference type="RefSeq" id="XP_007913403.1">
    <property type="nucleotide sequence ID" value="XM_007915212.1"/>
</dbReference>
<reference evidence="2" key="1">
    <citation type="journal article" date="2013" name="Genome Announc.">
        <title>Draft genome sequence of the ascomycete Phaeoacremonium aleophilum strain UCR-PA7, a causal agent of the esca disease complex in grapevines.</title>
        <authorList>
            <person name="Blanco-Ulate B."/>
            <person name="Rolshausen P."/>
            <person name="Cantu D."/>
        </authorList>
    </citation>
    <scope>NUCLEOTIDE SEQUENCE [LARGE SCALE GENOMIC DNA]</scope>
    <source>
        <strain evidence="2">UCR-PA7</strain>
    </source>
</reference>
<dbReference type="OrthoDB" id="76567at2759"/>
<evidence type="ECO:0000313" key="1">
    <source>
        <dbReference type="EMBL" id="EOO01832.1"/>
    </source>
</evidence>
<evidence type="ECO:0000313" key="2">
    <source>
        <dbReference type="Proteomes" id="UP000014074"/>
    </source>
</evidence>
<dbReference type="Proteomes" id="UP000014074">
    <property type="component" value="Unassembled WGS sequence"/>
</dbReference>
<protein>
    <submittedName>
        <fullName evidence="1">Uncharacterized protein</fullName>
    </submittedName>
</protein>